<protein>
    <recommendedName>
        <fullName evidence="3">SHS2 domain-containing protein</fullName>
    </recommendedName>
</protein>
<dbReference type="AlphaFoldDB" id="A0A1G2D5V9"/>
<organism evidence="1 2">
    <name type="scientific">Candidatus Lloydbacteria bacterium RIFCSPHIGHO2_02_FULL_51_22</name>
    <dbReference type="NCBI Taxonomy" id="1798663"/>
    <lineage>
        <taxon>Bacteria</taxon>
        <taxon>Candidatus Lloydiibacteriota</taxon>
    </lineage>
</organism>
<dbReference type="Gene3D" id="3.30.420.40">
    <property type="match status" value="1"/>
</dbReference>
<dbReference type="EMBL" id="MHLN01000056">
    <property type="protein sequence ID" value="OGZ08852.1"/>
    <property type="molecule type" value="Genomic_DNA"/>
</dbReference>
<gene>
    <name evidence="1" type="ORF">A3D67_00880</name>
</gene>
<name>A0A1G2D5V9_9BACT</name>
<reference evidence="1 2" key="1">
    <citation type="journal article" date="2016" name="Nat. Commun.">
        <title>Thousands of microbial genomes shed light on interconnected biogeochemical processes in an aquifer system.</title>
        <authorList>
            <person name="Anantharaman K."/>
            <person name="Brown C.T."/>
            <person name="Hug L.A."/>
            <person name="Sharon I."/>
            <person name="Castelle C.J."/>
            <person name="Probst A.J."/>
            <person name="Thomas B.C."/>
            <person name="Singh A."/>
            <person name="Wilkins M.J."/>
            <person name="Karaoz U."/>
            <person name="Brodie E.L."/>
            <person name="Williams K.H."/>
            <person name="Hubbard S.S."/>
            <person name="Banfield J.F."/>
        </authorList>
    </citation>
    <scope>NUCLEOTIDE SEQUENCE [LARGE SCALE GENOMIC DNA]</scope>
</reference>
<dbReference type="Proteomes" id="UP000178099">
    <property type="component" value="Unassembled WGS sequence"/>
</dbReference>
<sequence length="403" mass="44684">MSLFGMFRKNYSGTPYIVFDIGGTSVGAAIFLQKEGEPPYIVHATREWLRPPREVSMERLTRTIEVAIRKAGQNLLQYGTKRLAGAGYEGRFPTRVTCFVSAPWYAPHINSVHIRGEKPFRVTPRLVEKTVAKETGAIEKRFGVKVSSGAQGLAVLESQILSFLVNGYDTEDPFGQSTKNVELLLYTALTDLNLLNRFKEGVMHVFHADEIETHSFLLAFFSCIRDWKEAHEDFLMVDMSGEVTEVSVVRAGRLISSASYPLGRNFLAREIARGAGVSFEEALSLLSVHSSGAGNDILGQRFGGVLKKIEESWMKEFEKCISVSAGESFVPHSVFVAADAVIAPWVISSIKNEALYQHTLSAKPFVVNLTDEKALHAHVTFGPGVERDPFLMIDTMFVNKISL</sequence>
<proteinExistence type="predicted"/>
<evidence type="ECO:0008006" key="3">
    <source>
        <dbReference type="Google" id="ProtNLM"/>
    </source>
</evidence>
<comment type="caution">
    <text evidence="1">The sequence shown here is derived from an EMBL/GenBank/DDBJ whole genome shotgun (WGS) entry which is preliminary data.</text>
</comment>
<evidence type="ECO:0000313" key="2">
    <source>
        <dbReference type="Proteomes" id="UP000178099"/>
    </source>
</evidence>
<accession>A0A1G2D5V9</accession>
<evidence type="ECO:0000313" key="1">
    <source>
        <dbReference type="EMBL" id="OGZ08852.1"/>
    </source>
</evidence>